<organism evidence="1 2">
    <name type="scientific">Thermosyntropha lipolytica DSM 11003</name>
    <dbReference type="NCBI Taxonomy" id="1123382"/>
    <lineage>
        <taxon>Bacteria</taxon>
        <taxon>Bacillati</taxon>
        <taxon>Bacillota</taxon>
        <taxon>Clostridia</taxon>
        <taxon>Eubacteriales</taxon>
        <taxon>Syntrophomonadaceae</taxon>
        <taxon>Thermosyntropha</taxon>
    </lineage>
</organism>
<evidence type="ECO:0000313" key="2">
    <source>
        <dbReference type="Proteomes" id="UP000242329"/>
    </source>
</evidence>
<sequence length="95" mass="11189">MYNLSRFTAVNGIPDREEVETWAENYFHNLLTLLNAFFSQVEIDDALDRMRKIPFAQLVVEELENESEEVKKIAVDKVMELVEIEIRYMEAYAGR</sequence>
<protein>
    <submittedName>
        <fullName evidence="1">Uncharacterized protein</fullName>
    </submittedName>
</protein>
<accession>A0A1M5KIZ2</accession>
<dbReference type="Proteomes" id="UP000242329">
    <property type="component" value="Unassembled WGS sequence"/>
</dbReference>
<evidence type="ECO:0000313" key="1">
    <source>
        <dbReference type="EMBL" id="SHG52816.1"/>
    </source>
</evidence>
<reference evidence="2" key="1">
    <citation type="submission" date="2016-11" db="EMBL/GenBank/DDBJ databases">
        <authorList>
            <person name="Varghese N."/>
            <person name="Submissions S."/>
        </authorList>
    </citation>
    <scope>NUCLEOTIDE SEQUENCE [LARGE SCALE GENOMIC DNA]</scope>
    <source>
        <strain evidence="2">DSM 11003</strain>
    </source>
</reference>
<keyword evidence="2" id="KW-1185">Reference proteome</keyword>
<dbReference type="STRING" id="1123382.SAMN02745221_00403"/>
<proteinExistence type="predicted"/>
<dbReference type="RefSeq" id="WP_073089406.1">
    <property type="nucleotide sequence ID" value="NZ_FQWY01000005.1"/>
</dbReference>
<dbReference type="OrthoDB" id="2083581at2"/>
<name>A0A1M5KIZ2_9FIRM</name>
<gene>
    <name evidence="1" type="ORF">SAMN02745221_00403</name>
</gene>
<dbReference type="AlphaFoldDB" id="A0A1M5KIZ2"/>
<dbReference type="EMBL" id="FQWY01000005">
    <property type="protein sequence ID" value="SHG52816.1"/>
    <property type="molecule type" value="Genomic_DNA"/>
</dbReference>